<dbReference type="InterPro" id="IPR027389">
    <property type="entry name" value="B_mannosylTrfase_Bre-3/Egh"/>
</dbReference>
<sequence>MKLLRDLTNVSCHTITLGSRTKHLLHCIFFISVLSLFQYFSTSLKGTETDELNGDPWTKYGIFATCVLYAFRFVTFLSLPQVIFNVLGLTFYNCFPEKVTLKGSPLLAPFICVRVVTRGDYPDLVKTNVNRNMNKCIDSGLENFLIEVVTDKPIGLEPHRRIRELVVPKDYQTSTGALFKARALQYCLEEKVNILGDNDWIVHLDEETLLTENSVKGILNFVMDGKHHIGQGLITYANEEVVNWFTTLADSFRVADDMGKLKFQFYKFHKPLFSFKGSFVVTQVAAERAVTFDNGRDGSIAEDCYFAMKAYSMGYTFNFIEGDMWEKSPFTLIDFIQQRKRWLQGILLVVHSKTIPIKYKFFLACACYSWVTLPLSLSNILLAAWFPIPCPTIMDFTVVFIGGVNIYMFIFGVLKSFNVYRFGFPKFCLCLMGAVAVMPFNLIIENIAVIWGYFGNKHKFYVVNKNAGVSPITV</sequence>
<gene>
    <name evidence="6" type="ORF">ABEB36_005139</name>
</gene>
<dbReference type="InterPro" id="IPR029044">
    <property type="entry name" value="Nucleotide-diphossugar_trans"/>
</dbReference>
<dbReference type="AlphaFoldDB" id="A0ABD1EX49"/>
<evidence type="ECO:0000313" key="7">
    <source>
        <dbReference type="Proteomes" id="UP001566132"/>
    </source>
</evidence>
<dbReference type="Gene3D" id="3.90.550.10">
    <property type="entry name" value="Spore Coat Polysaccharide Biosynthesis Protein SpsA, Chain A"/>
    <property type="match status" value="1"/>
</dbReference>
<feature type="domain" description="Glycosyltransferase 2-like" evidence="5">
    <location>
        <begin position="200"/>
        <end position="392"/>
    </location>
</feature>
<dbReference type="EMBL" id="JBDJPC010000004">
    <property type="protein sequence ID" value="KAL1505615.1"/>
    <property type="molecule type" value="Genomic_DNA"/>
</dbReference>
<feature type="transmembrane region" description="Helical" evidence="4">
    <location>
        <begin position="60"/>
        <end position="79"/>
    </location>
</feature>
<evidence type="ECO:0000256" key="2">
    <source>
        <dbReference type="ARBA" id="ARBA00022676"/>
    </source>
</evidence>
<accession>A0ABD1EX49</accession>
<reference evidence="6 7" key="1">
    <citation type="submission" date="2024-05" db="EMBL/GenBank/DDBJ databases">
        <title>Genetic variation in Jamaican populations of the coffee berry borer (Hypothenemus hampei).</title>
        <authorList>
            <person name="Errbii M."/>
            <person name="Myrie A."/>
        </authorList>
    </citation>
    <scope>NUCLEOTIDE SEQUENCE [LARGE SCALE GENOMIC DNA]</scope>
    <source>
        <strain evidence="6">JA-Hopewell-2020-01-JO</strain>
        <tissue evidence="6">Whole body</tissue>
    </source>
</reference>
<evidence type="ECO:0000256" key="1">
    <source>
        <dbReference type="ARBA" id="ARBA00006739"/>
    </source>
</evidence>
<feature type="transmembrane region" description="Helical" evidence="4">
    <location>
        <begin position="398"/>
        <end position="417"/>
    </location>
</feature>
<dbReference type="SUPFAM" id="SSF53448">
    <property type="entry name" value="Nucleotide-diphospho-sugar transferases"/>
    <property type="match status" value="1"/>
</dbReference>
<dbReference type="GO" id="GO:0016757">
    <property type="term" value="F:glycosyltransferase activity"/>
    <property type="evidence" value="ECO:0007669"/>
    <property type="project" value="UniProtKB-KW"/>
</dbReference>
<feature type="transmembrane region" description="Helical" evidence="4">
    <location>
        <begin position="23"/>
        <end position="40"/>
    </location>
</feature>
<keyword evidence="4" id="KW-0812">Transmembrane</keyword>
<name>A0ABD1EX49_HYPHA</name>
<protein>
    <recommendedName>
        <fullName evidence="5">Glycosyltransferase 2-like domain-containing protein</fullName>
    </recommendedName>
</protein>
<comment type="similarity">
    <text evidence="1">Belongs to the glycosyltransferase 2 family.</text>
</comment>
<dbReference type="Pfam" id="PF13632">
    <property type="entry name" value="Glyco_trans_2_3"/>
    <property type="match status" value="1"/>
</dbReference>
<keyword evidence="4" id="KW-0472">Membrane</keyword>
<keyword evidence="3" id="KW-0808">Transferase</keyword>
<dbReference type="FunFam" id="3.90.550.10:FF:000175">
    <property type="entry name" value="Beta-1,4-mannosyltransferase bre-3"/>
    <property type="match status" value="1"/>
</dbReference>
<proteinExistence type="inferred from homology"/>
<dbReference type="InterPro" id="IPR001173">
    <property type="entry name" value="Glyco_trans_2-like"/>
</dbReference>
<dbReference type="PANTHER" id="PTHR16779">
    <property type="entry name" value="BETA-1,4-MANNOSYLTRANSFERASE EGH"/>
    <property type="match status" value="1"/>
</dbReference>
<dbReference type="PANTHER" id="PTHR16779:SF1">
    <property type="entry name" value="BETA-1,4-MANNOSYLTRANSFERASE EGH"/>
    <property type="match status" value="1"/>
</dbReference>
<evidence type="ECO:0000256" key="4">
    <source>
        <dbReference type="SAM" id="Phobius"/>
    </source>
</evidence>
<evidence type="ECO:0000256" key="3">
    <source>
        <dbReference type="ARBA" id="ARBA00022679"/>
    </source>
</evidence>
<comment type="caution">
    <text evidence="6">The sequence shown here is derived from an EMBL/GenBank/DDBJ whole genome shotgun (WGS) entry which is preliminary data.</text>
</comment>
<keyword evidence="4" id="KW-1133">Transmembrane helix</keyword>
<feature type="transmembrane region" description="Helical" evidence="4">
    <location>
        <begin position="429"/>
        <end position="454"/>
    </location>
</feature>
<keyword evidence="2" id="KW-0328">Glycosyltransferase</keyword>
<feature type="transmembrane region" description="Helical" evidence="4">
    <location>
        <begin position="361"/>
        <end position="386"/>
    </location>
</feature>
<evidence type="ECO:0000313" key="6">
    <source>
        <dbReference type="EMBL" id="KAL1505615.1"/>
    </source>
</evidence>
<evidence type="ECO:0000259" key="5">
    <source>
        <dbReference type="Pfam" id="PF13632"/>
    </source>
</evidence>
<dbReference type="Proteomes" id="UP001566132">
    <property type="component" value="Unassembled WGS sequence"/>
</dbReference>
<organism evidence="6 7">
    <name type="scientific">Hypothenemus hampei</name>
    <name type="common">Coffee berry borer</name>
    <dbReference type="NCBI Taxonomy" id="57062"/>
    <lineage>
        <taxon>Eukaryota</taxon>
        <taxon>Metazoa</taxon>
        <taxon>Ecdysozoa</taxon>
        <taxon>Arthropoda</taxon>
        <taxon>Hexapoda</taxon>
        <taxon>Insecta</taxon>
        <taxon>Pterygota</taxon>
        <taxon>Neoptera</taxon>
        <taxon>Endopterygota</taxon>
        <taxon>Coleoptera</taxon>
        <taxon>Polyphaga</taxon>
        <taxon>Cucujiformia</taxon>
        <taxon>Curculionidae</taxon>
        <taxon>Scolytinae</taxon>
        <taxon>Hypothenemus</taxon>
    </lineage>
</organism>
<keyword evidence="7" id="KW-1185">Reference proteome</keyword>